<feature type="domain" description="NB-ARC" evidence="1">
    <location>
        <begin position="167"/>
        <end position="334"/>
    </location>
</feature>
<dbReference type="EMBL" id="JANBVN010000155">
    <property type="protein sequence ID" value="KAJ9137769.1"/>
    <property type="molecule type" value="Genomic_DNA"/>
</dbReference>
<dbReference type="PRINTS" id="PR00364">
    <property type="entry name" value="DISEASERSIST"/>
</dbReference>
<evidence type="ECO:0008006" key="6">
    <source>
        <dbReference type="Google" id="ProtNLM"/>
    </source>
</evidence>
<dbReference type="Proteomes" id="UP001174691">
    <property type="component" value="Unassembled WGS sequence"/>
</dbReference>
<sequence length="883" mass="99630">MLVIAMLPHSIETSLAWGILSLIFHLGFVTEERSRKMMETLDAVRKVLTKVNRYAGSDLGNDEEVKEALMDIHVKLLEFWVKIVRELRKHPLEKMTDTGKGLWKDINDSLRNTLMEIQQRYEDIRELADSTSFSRNLTLQQPMSGSSLTFPVMVLPIPENPNFCGREKTLENMHKYLDPSKRRFRLSCFTVYGLGGIGKTQVATAYAYKYCRNDEDRSYDAVFWVTSETRAAMSKSFSSIAMALKLPGITERSDPSSTLSAVHAWLKQTDKRWLLIFDNAEKWDDIMPDFWPQAGAAGAVVVTSRNFNLADSPSSAGEELAIFSPDESTEFAKSILRDWDADDDHEQDAFTKLLSRLDGLPLAIHQICSLINGEGNTVADFLEIYDEHAAEFHQDRGGEHQAFYSHSLETVWLLAINKYSQDPESQLLLGAICFLSPDAIPEKLFHARKDLALPDDALFCRSPMKVRKTLRNIRSSGTISMSKSTIRIHRLLQAAFLERIQPEIQNHIFKATSTLLNDAFPKQRFGDPLYDEWPSCSKYILHAQSLARKWRSSLQNGVRLEATADFLQLLSHAAWYFRELADFESATELVEIGLEGAQEDQHELIVGHLLNTLGVVKDLTHEYHLSRQALERCLQIRLRHLGPDHLETNGVKTNLASIIASQGQYDVALELFQQAEKASTSSSAQDKRLASCRYAANYGRCFTQLGEYAKAREHLQRSRDILDSGRDNSIYRRAIDHCFGNLNLAEQLLEAAKANYETCLKGYAEDIMAKNQLLTCGCHYKIALIEMQSGHHANALTRIETALDLAMKLNAQGYVGRILLLKAELAKKDDSILLGLPVEETAEEIELKIGAVRSNLEGLLVSGSDVPPSTGDLFTYFIPWQAR</sequence>
<comment type="caution">
    <text evidence="4">The sequence shown here is derived from an EMBL/GenBank/DDBJ whole genome shotgun (WGS) entry which is preliminary data.</text>
</comment>
<dbReference type="InterPro" id="IPR056125">
    <property type="entry name" value="DUF7708"/>
</dbReference>
<keyword evidence="5" id="KW-1185">Reference proteome</keyword>
<dbReference type="Pfam" id="PF25000">
    <property type="entry name" value="DUF7779"/>
    <property type="match status" value="1"/>
</dbReference>
<dbReference type="SUPFAM" id="SSF48452">
    <property type="entry name" value="TPR-like"/>
    <property type="match status" value="2"/>
</dbReference>
<dbReference type="Pfam" id="PF13424">
    <property type="entry name" value="TPR_12"/>
    <property type="match status" value="1"/>
</dbReference>
<feature type="domain" description="DUF7779" evidence="3">
    <location>
        <begin position="422"/>
        <end position="503"/>
    </location>
</feature>
<name>A0AA38RIM7_9PEZI</name>
<evidence type="ECO:0000259" key="2">
    <source>
        <dbReference type="Pfam" id="PF24809"/>
    </source>
</evidence>
<dbReference type="InterPro" id="IPR027417">
    <property type="entry name" value="P-loop_NTPase"/>
</dbReference>
<dbReference type="Gene3D" id="3.40.50.300">
    <property type="entry name" value="P-loop containing nucleotide triphosphate hydrolases"/>
    <property type="match status" value="1"/>
</dbReference>
<dbReference type="Pfam" id="PF00931">
    <property type="entry name" value="NB-ARC"/>
    <property type="match status" value="1"/>
</dbReference>
<evidence type="ECO:0000259" key="1">
    <source>
        <dbReference type="Pfam" id="PF00931"/>
    </source>
</evidence>
<feature type="domain" description="DUF7708" evidence="2">
    <location>
        <begin position="13"/>
        <end position="132"/>
    </location>
</feature>
<dbReference type="Pfam" id="PF13374">
    <property type="entry name" value="TPR_10"/>
    <property type="match status" value="1"/>
</dbReference>
<dbReference type="Gene3D" id="1.25.40.10">
    <property type="entry name" value="Tetratricopeptide repeat domain"/>
    <property type="match status" value="2"/>
</dbReference>
<reference evidence="4" key="1">
    <citation type="submission" date="2022-07" db="EMBL/GenBank/DDBJ databases">
        <title>Fungi with potential for degradation of polypropylene.</title>
        <authorList>
            <person name="Gostincar C."/>
        </authorList>
    </citation>
    <scope>NUCLEOTIDE SEQUENCE</scope>
    <source>
        <strain evidence="4">EXF-13287</strain>
    </source>
</reference>
<protein>
    <recommendedName>
        <fullName evidence="6">NB-ARC domain-containing protein</fullName>
    </recommendedName>
</protein>
<dbReference type="InterPro" id="IPR002182">
    <property type="entry name" value="NB-ARC"/>
</dbReference>
<dbReference type="PANTHER" id="PTHR35205:SF1">
    <property type="entry name" value="ZU5 DOMAIN-CONTAINING PROTEIN"/>
    <property type="match status" value="1"/>
</dbReference>
<dbReference type="GO" id="GO:0043531">
    <property type="term" value="F:ADP binding"/>
    <property type="evidence" value="ECO:0007669"/>
    <property type="project" value="InterPro"/>
</dbReference>
<evidence type="ECO:0000313" key="5">
    <source>
        <dbReference type="Proteomes" id="UP001174691"/>
    </source>
</evidence>
<dbReference type="SUPFAM" id="SSF52540">
    <property type="entry name" value="P-loop containing nucleoside triphosphate hydrolases"/>
    <property type="match status" value="1"/>
</dbReference>
<dbReference type="PANTHER" id="PTHR35205">
    <property type="entry name" value="NB-ARC AND TPR DOMAIN PROTEIN"/>
    <property type="match status" value="1"/>
</dbReference>
<evidence type="ECO:0000313" key="4">
    <source>
        <dbReference type="EMBL" id="KAJ9137769.1"/>
    </source>
</evidence>
<gene>
    <name evidence="4" type="ORF">NKR19_g8100</name>
</gene>
<dbReference type="InterPro" id="IPR056681">
    <property type="entry name" value="DUF7779"/>
</dbReference>
<dbReference type="AlphaFoldDB" id="A0AA38RIM7"/>
<proteinExistence type="predicted"/>
<accession>A0AA38RIM7</accession>
<evidence type="ECO:0000259" key="3">
    <source>
        <dbReference type="Pfam" id="PF25000"/>
    </source>
</evidence>
<dbReference type="InterPro" id="IPR011990">
    <property type="entry name" value="TPR-like_helical_dom_sf"/>
</dbReference>
<organism evidence="4 5">
    <name type="scientific">Coniochaeta hoffmannii</name>
    <dbReference type="NCBI Taxonomy" id="91930"/>
    <lineage>
        <taxon>Eukaryota</taxon>
        <taxon>Fungi</taxon>
        <taxon>Dikarya</taxon>
        <taxon>Ascomycota</taxon>
        <taxon>Pezizomycotina</taxon>
        <taxon>Sordariomycetes</taxon>
        <taxon>Sordariomycetidae</taxon>
        <taxon>Coniochaetales</taxon>
        <taxon>Coniochaetaceae</taxon>
        <taxon>Coniochaeta</taxon>
    </lineage>
</organism>
<dbReference type="Pfam" id="PF24809">
    <property type="entry name" value="DUF7708"/>
    <property type="match status" value="1"/>
</dbReference>